<dbReference type="Proteomes" id="UP000297706">
    <property type="component" value="Unassembled WGS sequence"/>
</dbReference>
<evidence type="ECO:0000256" key="7">
    <source>
        <dbReference type="SAM" id="SignalP"/>
    </source>
</evidence>
<dbReference type="CDD" id="cd07342">
    <property type="entry name" value="M48C_Oma1_like"/>
    <property type="match status" value="1"/>
</dbReference>
<evidence type="ECO:0000256" key="3">
    <source>
        <dbReference type="ARBA" id="ARBA00022801"/>
    </source>
</evidence>
<name>A0A4Y9VPF3_9PROT</name>
<keyword evidence="7" id="KW-0732">Signal</keyword>
<keyword evidence="1 6" id="KW-0645">Protease</keyword>
<dbReference type="GO" id="GO:0051603">
    <property type="term" value="P:proteolysis involved in protein catabolic process"/>
    <property type="evidence" value="ECO:0007669"/>
    <property type="project" value="TreeGrafter"/>
</dbReference>
<evidence type="ECO:0000256" key="4">
    <source>
        <dbReference type="ARBA" id="ARBA00022833"/>
    </source>
</evidence>
<feature type="domain" description="PDZ" evidence="8">
    <location>
        <begin position="95"/>
        <end position="172"/>
    </location>
</feature>
<dbReference type="InterPro" id="IPR051156">
    <property type="entry name" value="Mito/Outer_Membr_Metalloprot"/>
</dbReference>
<keyword evidence="5 6" id="KW-0482">Metalloprotease</keyword>
<keyword evidence="4 6" id="KW-0862">Zinc</keyword>
<dbReference type="EMBL" id="PQVH01000016">
    <property type="protein sequence ID" value="TFW69637.1"/>
    <property type="molecule type" value="Genomic_DNA"/>
</dbReference>
<keyword evidence="2" id="KW-0479">Metal-binding</keyword>
<dbReference type="SUPFAM" id="SSF50156">
    <property type="entry name" value="PDZ domain-like"/>
    <property type="match status" value="1"/>
</dbReference>
<reference evidence="9 10" key="1">
    <citation type="submission" date="2018-02" db="EMBL/GenBank/DDBJ databases">
        <title>A novel lanthanide dependent methylotroph, Methylotenera sp. La3113.</title>
        <authorList>
            <person name="Lv H."/>
            <person name="Tani A."/>
        </authorList>
    </citation>
    <scope>NUCLEOTIDE SEQUENCE [LARGE SCALE GENOMIC DNA]</scope>
    <source>
        <strain evidence="9 10">La3113</strain>
    </source>
</reference>
<proteinExistence type="inferred from homology"/>
<evidence type="ECO:0000256" key="1">
    <source>
        <dbReference type="ARBA" id="ARBA00022670"/>
    </source>
</evidence>
<dbReference type="InterPro" id="IPR001915">
    <property type="entry name" value="Peptidase_M48"/>
</dbReference>
<feature type="signal peptide" evidence="7">
    <location>
        <begin position="1"/>
        <end position="23"/>
    </location>
</feature>
<dbReference type="PROSITE" id="PS51257">
    <property type="entry name" value="PROKAR_LIPOPROTEIN"/>
    <property type="match status" value="1"/>
</dbReference>
<dbReference type="GO" id="GO:0016020">
    <property type="term" value="C:membrane"/>
    <property type="evidence" value="ECO:0007669"/>
    <property type="project" value="TreeGrafter"/>
</dbReference>
<dbReference type="InterPro" id="IPR036034">
    <property type="entry name" value="PDZ_sf"/>
</dbReference>
<sequence length="362" mass="39756">MLPVRSTLLISALLPSLILIGCAAPQTRAPSINNATTDAETKKQQELVVEDYMSNYKKLQNVSSRIITNGTDLCGDKTSSYYGFNYWNQDGFKPAWKEITKSKYNLDEKFRILHVVEKSPAEKAALKEGDVLVSINHWLVPIGKDADKQLAQKLAEQGKSLGPVELAVLRDGAEHKVSITPVKSCDFQVHLAPDDTKNAYADGTNIVMYKGMMDFFKTDEEMALVLSHELAHNAMKHIEAKKKNATTGGILGLLLDIAAATAGVNTNGDFSRMGAGIAGNAYSVEFEQEADYVGLYIMQKSGFNIDNAAGFWRRMAVNNSQAITIKSSHPTTPQRFVAIEETVKEIKGKIEKGVVLTPELKK</sequence>
<dbReference type="Gene3D" id="2.30.42.10">
    <property type="match status" value="1"/>
</dbReference>
<comment type="cofactor">
    <cofactor evidence="6">
        <name>Zn(2+)</name>
        <dbReference type="ChEBI" id="CHEBI:29105"/>
    </cofactor>
    <text evidence="6">Binds 1 zinc ion per subunit.</text>
</comment>
<dbReference type="GO" id="GO:0046872">
    <property type="term" value="F:metal ion binding"/>
    <property type="evidence" value="ECO:0007669"/>
    <property type="project" value="UniProtKB-KW"/>
</dbReference>
<evidence type="ECO:0000256" key="6">
    <source>
        <dbReference type="RuleBase" id="RU003983"/>
    </source>
</evidence>
<accession>A0A4Y9VPF3</accession>
<evidence type="ECO:0000256" key="2">
    <source>
        <dbReference type="ARBA" id="ARBA00022723"/>
    </source>
</evidence>
<dbReference type="InterPro" id="IPR001478">
    <property type="entry name" value="PDZ"/>
</dbReference>
<keyword evidence="10" id="KW-1185">Reference proteome</keyword>
<gene>
    <name evidence="9" type="ORF">C3Y98_12450</name>
</gene>
<dbReference type="RefSeq" id="WP_135278967.1">
    <property type="nucleotide sequence ID" value="NZ_PQVH01000016.1"/>
</dbReference>
<dbReference type="PANTHER" id="PTHR22726:SF1">
    <property type="entry name" value="METALLOENDOPEPTIDASE OMA1, MITOCHONDRIAL"/>
    <property type="match status" value="1"/>
</dbReference>
<dbReference type="SMART" id="SM00228">
    <property type="entry name" value="PDZ"/>
    <property type="match status" value="1"/>
</dbReference>
<evidence type="ECO:0000313" key="10">
    <source>
        <dbReference type="Proteomes" id="UP000297706"/>
    </source>
</evidence>
<keyword evidence="3 6" id="KW-0378">Hydrolase</keyword>
<dbReference type="PANTHER" id="PTHR22726">
    <property type="entry name" value="METALLOENDOPEPTIDASE OMA1"/>
    <property type="match status" value="1"/>
</dbReference>
<dbReference type="Pfam" id="PF01435">
    <property type="entry name" value="Peptidase_M48"/>
    <property type="match status" value="1"/>
</dbReference>
<feature type="chain" id="PRO_5021222159" evidence="7">
    <location>
        <begin position="24"/>
        <end position="362"/>
    </location>
</feature>
<dbReference type="Gene3D" id="3.30.2010.10">
    <property type="entry name" value="Metalloproteases ('zincins'), catalytic domain"/>
    <property type="match status" value="1"/>
</dbReference>
<protein>
    <submittedName>
        <fullName evidence="9">Peptidase M48 Ste24p</fullName>
    </submittedName>
</protein>
<dbReference type="AlphaFoldDB" id="A0A4Y9VPF3"/>
<evidence type="ECO:0000256" key="5">
    <source>
        <dbReference type="ARBA" id="ARBA00023049"/>
    </source>
</evidence>
<evidence type="ECO:0000313" key="9">
    <source>
        <dbReference type="EMBL" id="TFW69637.1"/>
    </source>
</evidence>
<comment type="caution">
    <text evidence="9">The sequence shown here is derived from an EMBL/GenBank/DDBJ whole genome shotgun (WGS) entry which is preliminary data.</text>
</comment>
<organism evidence="9 10">
    <name type="scientific">Methylotenera oryzisoli</name>
    <dbReference type="NCBI Taxonomy" id="2080758"/>
    <lineage>
        <taxon>Bacteria</taxon>
        <taxon>Pseudomonadati</taxon>
        <taxon>Pseudomonadota</taxon>
        <taxon>Betaproteobacteria</taxon>
        <taxon>Nitrosomonadales</taxon>
        <taxon>Methylophilaceae</taxon>
        <taxon>Methylotenera</taxon>
    </lineage>
</organism>
<dbReference type="OrthoDB" id="8775841at2"/>
<evidence type="ECO:0000259" key="8">
    <source>
        <dbReference type="SMART" id="SM00228"/>
    </source>
</evidence>
<comment type="similarity">
    <text evidence="6">Belongs to the peptidase M48 family.</text>
</comment>
<dbReference type="GO" id="GO:0004222">
    <property type="term" value="F:metalloendopeptidase activity"/>
    <property type="evidence" value="ECO:0007669"/>
    <property type="project" value="InterPro"/>
</dbReference>